<dbReference type="GO" id="GO:0003677">
    <property type="term" value="F:DNA binding"/>
    <property type="evidence" value="ECO:0007669"/>
    <property type="project" value="InterPro"/>
</dbReference>
<dbReference type="GO" id="GO:0042138">
    <property type="term" value="P:meiotic DNA double-strand break formation"/>
    <property type="evidence" value="ECO:0007669"/>
    <property type="project" value="TreeGrafter"/>
</dbReference>
<dbReference type="GeneID" id="19239075"/>
<dbReference type="RefSeq" id="XP_007800846.1">
    <property type="nucleotide sequence ID" value="XM_007802655.1"/>
</dbReference>
<name>U1GMC9_ENDPU</name>
<dbReference type="GO" id="GO:0003918">
    <property type="term" value="F:DNA topoisomerase type II (double strand cut, ATP-hydrolyzing) activity"/>
    <property type="evidence" value="ECO:0007669"/>
    <property type="project" value="InterPro"/>
</dbReference>
<evidence type="ECO:0000256" key="1">
    <source>
        <dbReference type="SAM" id="MobiDB-lite"/>
    </source>
</evidence>
<protein>
    <recommendedName>
        <fullName evidence="2">Topoisomerase 6 subunit A/Spo11 TOPRIM domain-containing protein</fullName>
    </recommendedName>
</protein>
<evidence type="ECO:0000313" key="4">
    <source>
        <dbReference type="Proteomes" id="UP000019373"/>
    </source>
</evidence>
<keyword evidence="4" id="KW-1185">Reference proteome</keyword>
<dbReference type="PANTHER" id="PTHR10848:SF0">
    <property type="entry name" value="MEIOTIC RECOMBINATION PROTEIN SPO11"/>
    <property type="match status" value="1"/>
</dbReference>
<gene>
    <name evidence="3" type="ORF">EPUS_04041</name>
</gene>
<feature type="compositionally biased region" description="Polar residues" evidence="1">
    <location>
        <begin position="444"/>
        <end position="458"/>
    </location>
</feature>
<dbReference type="InterPro" id="IPR002815">
    <property type="entry name" value="Spo11/TopoVI_A"/>
</dbReference>
<evidence type="ECO:0000313" key="3">
    <source>
        <dbReference type="EMBL" id="ERF73418.1"/>
    </source>
</evidence>
<dbReference type="PANTHER" id="PTHR10848">
    <property type="entry name" value="MEIOTIC RECOMBINATION PROTEIN SPO11"/>
    <property type="match status" value="1"/>
</dbReference>
<dbReference type="EMBL" id="KE720951">
    <property type="protein sequence ID" value="ERF73418.1"/>
    <property type="molecule type" value="Genomic_DNA"/>
</dbReference>
<dbReference type="InterPro" id="IPR036078">
    <property type="entry name" value="Spo11/TopoVI_A_sf"/>
</dbReference>
<dbReference type="Gene3D" id="3.40.1360.10">
    <property type="match status" value="1"/>
</dbReference>
<accession>U1GMC9</accession>
<reference evidence="4" key="1">
    <citation type="journal article" date="2014" name="BMC Genomics">
        <title>Genome characteristics reveal the impact of lichenization on lichen-forming fungus Endocarpon pusillum Hedwig (Verrucariales, Ascomycota).</title>
        <authorList>
            <person name="Wang Y.-Y."/>
            <person name="Liu B."/>
            <person name="Zhang X.-Y."/>
            <person name="Zhou Q.-M."/>
            <person name="Zhang T."/>
            <person name="Li H."/>
            <person name="Yu Y.-F."/>
            <person name="Zhang X.-L."/>
            <person name="Hao X.-Y."/>
            <person name="Wang M."/>
            <person name="Wang L."/>
            <person name="Wei J.-C."/>
        </authorList>
    </citation>
    <scope>NUCLEOTIDE SEQUENCE [LARGE SCALE GENOMIC DNA]</scope>
    <source>
        <strain evidence="4">Z07020 / HMAS-L-300199</strain>
    </source>
</reference>
<dbReference type="OrthoDB" id="4540869at2759"/>
<feature type="region of interest" description="Disordered" evidence="1">
    <location>
        <begin position="433"/>
        <end position="468"/>
    </location>
</feature>
<sequence>MADISTVQFDWRVAPDVETMLFKLYTLFVTAGDVTSSKVNTMLSDSRAEGVQKLLRMNRDGIPDEHGQDLMFVRYDKVHSRGWTAKRDKTYWAKWFLVLEDTVIRLSNFTSELQRLTGYKVSRHNFPQRNARKILIDLALTIGIHPAALGSIAAAGGKIMTPRKMDLKLVVVSDILQWLTLRNEPDPGKEFRLSEVFRVSIDAVVVAEHRNLQKVLLSYKVLNRGMDEVIFVLTGGFGDIPTPECLCLLSKHPALAHVPFLYVSDHDFQGFQIFFNLKYGSRNMAFLSQTQTCRQLEWVGPTTKDLDLVAEAGSRFYIEDQAQNHLDWTEEEKEQVRLRWLTKRQETTKNFITKGKGCQINKKQDKDLMKHRRKFGMLESEPAVAEEVLEMQRSKHGKFRLSLLQSIYSVGLQWYIAQQVALRLNRSVGDIRSSRLTKMGPETQRPNNERSTSNTVPSSERLETGGYSMADLVDEDQLDLLRELPDA</sequence>
<dbReference type="InterPro" id="IPR034136">
    <property type="entry name" value="TOPRIM_Topo6A/Spo11"/>
</dbReference>
<dbReference type="Proteomes" id="UP000019373">
    <property type="component" value="Unassembled WGS sequence"/>
</dbReference>
<proteinExistence type="predicted"/>
<dbReference type="GO" id="GO:0007131">
    <property type="term" value="P:reciprocal meiotic recombination"/>
    <property type="evidence" value="ECO:0007669"/>
    <property type="project" value="TreeGrafter"/>
</dbReference>
<dbReference type="AlphaFoldDB" id="U1GMC9"/>
<dbReference type="GO" id="GO:0000706">
    <property type="term" value="P:meiotic DNA double-strand break processing"/>
    <property type="evidence" value="ECO:0007669"/>
    <property type="project" value="TreeGrafter"/>
</dbReference>
<feature type="domain" description="Topoisomerase 6 subunit A/Spo11 TOPRIM" evidence="2">
    <location>
        <begin position="204"/>
        <end position="323"/>
    </location>
</feature>
<dbReference type="GO" id="GO:0000228">
    <property type="term" value="C:nuclear chromosome"/>
    <property type="evidence" value="ECO:0007669"/>
    <property type="project" value="TreeGrafter"/>
</dbReference>
<dbReference type="HOGENOM" id="CLU_560229_0_0_1"/>
<dbReference type="SUPFAM" id="SSF56726">
    <property type="entry name" value="DNA topoisomerase IV, alpha subunit"/>
    <property type="match status" value="1"/>
</dbReference>
<dbReference type="eggNOG" id="KOG2795">
    <property type="taxonomic scope" value="Eukaryota"/>
</dbReference>
<organism evidence="3 4">
    <name type="scientific">Endocarpon pusillum (strain Z07020 / HMAS-L-300199)</name>
    <name type="common">Lichen-forming fungus</name>
    <dbReference type="NCBI Taxonomy" id="1263415"/>
    <lineage>
        <taxon>Eukaryota</taxon>
        <taxon>Fungi</taxon>
        <taxon>Dikarya</taxon>
        <taxon>Ascomycota</taxon>
        <taxon>Pezizomycotina</taxon>
        <taxon>Eurotiomycetes</taxon>
        <taxon>Chaetothyriomycetidae</taxon>
        <taxon>Verrucariales</taxon>
        <taxon>Verrucariaceae</taxon>
        <taxon>Endocarpon</taxon>
    </lineage>
</organism>
<evidence type="ECO:0000259" key="2">
    <source>
        <dbReference type="Pfam" id="PF21180"/>
    </source>
</evidence>
<dbReference type="Pfam" id="PF21180">
    <property type="entry name" value="TOP6A-Spo11_Toprim"/>
    <property type="match status" value="1"/>
</dbReference>